<organism evidence="3 4">
    <name type="scientific">Roseibium album</name>
    <dbReference type="NCBI Taxonomy" id="311410"/>
    <lineage>
        <taxon>Bacteria</taxon>
        <taxon>Pseudomonadati</taxon>
        <taxon>Pseudomonadota</taxon>
        <taxon>Alphaproteobacteria</taxon>
        <taxon>Hyphomicrobiales</taxon>
        <taxon>Stappiaceae</taxon>
        <taxon>Roseibium</taxon>
    </lineage>
</organism>
<keyword evidence="4" id="KW-1185">Reference proteome</keyword>
<dbReference type="Pfam" id="PF00497">
    <property type="entry name" value="SBP_bac_3"/>
    <property type="match status" value="1"/>
</dbReference>
<dbReference type="SMART" id="SM00062">
    <property type="entry name" value="PBPb"/>
    <property type="match status" value="1"/>
</dbReference>
<proteinExistence type="predicted"/>
<dbReference type="GeneID" id="97672411"/>
<reference evidence="4" key="1">
    <citation type="submission" date="2015-07" db="EMBL/GenBank/DDBJ databases">
        <authorList>
            <person name="Rodrigo-Torres Lidia"/>
            <person name="Arahal R.David."/>
        </authorList>
    </citation>
    <scope>NUCLEOTIDE SEQUENCE [LARGE SCALE GENOMIC DNA]</scope>
    <source>
        <strain evidence="4">CECT 5096</strain>
    </source>
</reference>
<sequence>MFARVRYSLQTGVVLALILVASMSDTLHARPLNDIIESGEIRFCVAPIHPSIASAEPPVCRTDCKLSGPVVEEARAFAASLGENMKVKFVTIGWDEQFHDQRGITDRASDSTPRLLENGTCDIYPSHLTITDWRLRMMDIVPLFNSRMMVIVDKGRQEDFKMPADLAGKSTAAEKDTSFHSWIQAQNEGKFSDNPILVELLSSEEVFQSLDDNKIDFVLTDANAAIWSIRHTLNNAAVAFPVGEDEQIGWGVSKSDKALQKTIETYFAEQKSSNTSTYNRIWEDHFGVSLTRFENLLNSLSQLPR</sequence>
<accession>A0A0M7ASM8</accession>
<dbReference type="EMBL" id="CXWC01000013">
    <property type="protein sequence ID" value="CTQ77462.1"/>
    <property type="molecule type" value="Genomic_DNA"/>
</dbReference>
<dbReference type="PANTHER" id="PTHR35936:SF19">
    <property type="entry name" value="AMINO-ACID-BINDING PROTEIN YXEM-RELATED"/>
    <property type="match status" value="1"/>
</dbReference>
<dbReference type="OrthoDB" id="8819295at2"/>
<dbReference type="InterPro" id="IPR001638">
    <property type="entry name" value="Solute-binding_3/MltF_N"/>
</dbReference>
<evidence type="ECO:0000313" key="4">
    <source>
        <dbReference type="Proteomes" id="UP000049983"/>
    </source>
</evidence>
<keyword evidence="1" id="KW-0732">Signal</keyword>
<name>A0A0M7ASM8_9HYPH</name>
<dbReference type="PANTHER" id="PTHR35936">
    <property type="entry name" value="MEMBRANE-BOUND LYTIC MUREIN TRANSGLYCOSYLASE F"/>
    <property type="match status" value="1"/>
</dbReference>
<dbReference type="Proteomes" id="UP000049983">
    <property type="component" value="Unassembled WGS sequence"/>
</dbReference>
<dbReference type="SUPFAM" id="SSF53850">
    <property type="entry name" value="Periplasmic binding protein-like II"/>
    <property type="match status" value="1"/>
</dbReference>
<dbReference type="STRING" id="311410.LA5095_03867"/>
<dbReference type="Gene3D" id="3.40.190.10">
    <property type="entry name" value="Periplasmic binding protein-like II"/>
    <property type="match status" value="2"/>
</dbReference>
<dbReference type="RefSeq" id="WP_055117797.1">
    <property type="nucleotide sequence ID" value="NZ_CXWC01000013.1"/>
</dbReference>
<gene>
    <name evidence="3" type="primary">fliY_4</name>
    <name evidence="3" type="ORF">LA5096_05149</name>
</gene>
<feature type="domain" description="Solute-binding protein family 3/N-terminal" evidence="2">
    <location>
        <begin position="40"/>
        <end position="289"/>
    </location>
</feature>
<protein>
    <submittedName>
        <fullName evidence="3">Sulfate starvation-induced protein 7</fullName>
    </submittedName>
</protein>
<evidence type="ECO:0000259" key="2">
    <source>
        <dbReference type="SMART" id="SM00062"/>
    </source>
</evidence>
<evidence type="ECO:0000256" key="1">
    <source>
        <dbReference type="ARBA" id="ARBA00022729"/>
    </source>
</evidence>
<evidence type="ECO:0000313" key="3">
    <source>
        <dbReference type="EMBL" id="CTQ77462.1"/>
    </source>
</evidence>
<dbReference type="AlphaFoldDB" id="A0A0M7ASM8"/>